<reference evidence="4" key="1">
    <citation type="submission" date="2021-01" db="EMBL/GenBank/DDBJ databases">
        <authorList>
            <person name="Corre E."/>
            <person name="Pelletier E."/>
            <person name="Niang G."/>
            <person name="Scheremetjew M."/>
            <person name="Finn R."/>
            <person name="Kale V."/>
            <person name="Holt S."/>
            <person name="Cochrane G."/>
            <person name="Meng A."/>
            <person name="Brown T."/>
            <person name="Cohen L."/>
        </authorList>
    </citation>
    <scope>NUCLEOTIDE SEQUENCE</scope>
    <source>
        <strain evidence="4">CCAP 1951/1</strain>
    </source>
</reference>
<evidence type="ECO:0000256" key="1">
    <source>
        <dbReference type="SAM" id="MobiDB-lite"/>
    </source>
</evidence>
<gene>
    <name evidence="4" type="ORF">NDES1114_LOCUS357</name>
</gene>
<feature type="compositionally biased region" description="Pro residues" evidence="1">
    <location>
        <begin position="41"/>
        <end position="50"/>
    </location>
</feature>
<dbReference type="AlphaFoldDB" id="A0A7S1KWS8"/>
<dbReference type="EMBL" id="HBGF01000469">
    <property type="protein sequence ID" value="CAD9088280.1"/>
    <property type="molecule type" value="Transcribed_RNA"/>
</dbReference>
<keyword evidence="2" id="KW-0472">Membrane</keyword>
<keyword evidence="2" id="KW-1133">Transmembrane helix</keyword>
<organism evidence="4">
    <name type="scientific">Neobodo designis</name>
    <name type="common">Flagellated protozoan</name>
    <name type="synonym">Bodo designis</name>
    <dbReference type="NCBI Taxonomy" id="312471"/>
    <lineage>
        <taxon>Eukaryota</taxon>
        <taxon>Discoba</taxon>
        <taxon>Euglenozoa</taxon>
        <taxon>Kinetoplastea</taxon>
        <taxon>Metakinetoplastina</taxon>
        <taxon>Neobodonida</taxon>
        <taxon>Neobodo</taxon>
    </lineage>
</organism>
<evidence type="ECO:0000256" key="3">
    <source>
        <dbReference type="SAM" id="SignalP"/>
    </source>
</evidence>
<keyword evidence="3" id="KW-0732">Signal</keyword>
<evidence type="ECO:0008006" key="5">
    <source>
        <dbReference type="Google" id="ProtNLM"/>
    </source>
</evidence>
<accession>A0A7S1KWS8</accession>
<feature type="region of interest" description="Disordered" evidence="1">
    <location>
        <begin position="21"/>
        <end position="59"/>
    </location>
</feature>
<evidence type="ECO:0000256" key="2">
    <source>
        <dbReference type="SAM" id="Phobius"/>
    </source>
</evidence>
<keyword evidence="2" id="KW-0812">Transmembrane</keyword>
<feature type="chain" id="PRO_5031276967" description="Transmembrane protein" evidence="3">
    <location>
        <begin position="22"/>
        <end position="161"/>
    </location>
</feature>
<name>A0A7S1KWS8_NEODS</name>
<sequence length="161" mass="16760">MVVRWLVVLGLAVLFAAATHGDGSADTSPPVPTHYFTVRPPQSPAPPPPAAGTNSSSTNDGRHFGMSKFGIAALFGIVGVTYFLVLRMSQRAVAGDAYLLPYAESIERVLGGQGGVLGGGVGPRRYSTLSFDDADADAMRPAGGFDRAERAAALSDPRSRI</sequence>
<proteinExistence type="predicted"/>
<feature type="transmembrane region" description="Helical" evidence="2">
    <location>
        <begin position="69"/>
        <end position="86"/>
    </location>
</feature>
<protein>
    <recommendedName>
        <fullName evidence="5">Transmembrane protein</fullName>
    </recommendedName>
</protein>
<evidence type="ECO:0000313" key="4">
    <source>
        <dbReference type="EMBL" id="CAD9088280.1"/>
    </source>
</evidence>
<feature type="signal peptide" evidence="3">
    <location>
        <begin position="1"/>
        <end position="21"/>
    </location>
</feature>